<dbReference type="Pfam" id="PF21467">
    <property type="entry name" value="BetaGal_gal-bd"/>
    <property type="match status" value="1"/>
</dbReference>
<evidence type="ECO:0000256" key="4">
    <source>
        <dbReference type="ARBA" id="ARBA00023180"/>
    </source>
</evidence>
<keyword evidence="4" id="KW-0325">Glycoprotein</keyword>
<feature type="domain" description="Beta-galactosidase 1-like first all-beta" evidence="6">
    <location>
        <begin position="9"/>
        <end position="118"/>
    </location>
</feature>
<feature type="non-terminal residue" evidence="8">
    <location>
        <position position="1"/>
    </location>
</feature>
<evidence type="ECO:0000256" key="5">
    <source>
        <dbReference type="ARBA" id="ARBA00023295"/>
    </source>
</evidence>
<dbReference type="RefSeq" id="WP_203665825.1">
    <property type="nucleotide sequence ID" value="NZ_JAAGMP010000961.1"/>
</dbReference>
<gene>
    <name evidence="8" type="ORF">G3I50_21680</name>
</gene>
<dbReference type="SUPFAM" id="SSF49785">
    <property type="entry name" value="Galactose-binding domain-like"/>
    <property type="match status" value="1"/>
</dbReference>
<dbReference type="InterPro" id="IPR008979">
    <property type="entry name" value="Galactose-bd-like_sf"/>
</dbReference>
<dbReference type="Pfam" id="PF21317">
    <property type="entry name" value="BetaGal_ABD_1"/>
    <property type="match status" value="1"/>
</dbReference>
<name>A0A7K3S023_9ACTN</name>
<keyword evidence="3" id="KW-0378">Hydrolase</keyword>
<reference evidence="8 9" key="1">
    <citation type="submission" date="2020-01" db="EMBL/GenBank/DDBJ databases">
        <title>Insect and environment-associated Actinomycetes.</title>
        <authorList>
            <person name="Currrie C."/>
            <person name="Chevrette M."/>
            <person name="Carlson C."/>
            <person name="Stubbendieck R."/>
            <person name="Wendt-Pienkowski E."/>
        </authorList>
    </citation>
    <scope>NUCLEOTIDE SEQUENCE [LARGE SCALE GENOMIC DNA]</scope>
    <source>
        <strain evidence="8 9">SID7590</strain>
    </source>
</reference>
<dbReference type="Proteomes" id="UP000469670">
    <property type="component" value="Unassembled WGS sequence"/>
</dbReference>
<evidence type="ECO:0000313" key="9">
    <source>
        <dbReference type="Proteomes" id="UP000469670"/>
    </source>
</evidence>
<keyword evidence="2" id="KW-0732">Signal</keyword>
<keyword evidence="5" id="KW-0326">Glycosidase</keyword>
<evidence type="ECO:0000259" key="6">
    <source>
        <dbReference type="Pfam" id="PF21317"/>
    </source>
</evidence>
<comment type="similarity">
    <text evidence="1">Belongs to the glycosyl hydrolase 35 family.</text>
</comment>
<evidence type="ECO:0000313" key="8">
    <source>
        <dbReference type="EMBL" id="NEC20831.1"/>
    </source>
</evidence>
<dbReference type="InterPro" id="IPR048912">
    <property type="entry name" value="BetaGal1-like_ABD1"/>
</dbReference>
<organism evidence="8 9">
    <name type="scientific">Streptomyces parvus</name>
    <dbReference type="NCBI Taxonomy" id="66428"/>
    <lineage>
        <taxon>Bacteria</taxon>
        <taxon>Bacillati</taxon>
        <taxon>Actinomycetota</taxon>
        <taxon>Actinomycetes</taxon>
        <taxon>Kitasatosporales</taxon>
        <taxon>Streptomycetaceae</taxon>
        <taxon>Streptomyces</taxon>
    </lineage>
</organism>
<protein>
    <submittedName>
        <fullName evidence="8">Beta-galactosidase</fullName>
    </submittedName>
</protein>
<evidence type="ECO:0000256" key="3">
    <source>
        <dbReference type="ARBA" id="ARBA00022801"/>
    </source>
</evidence>
<comment type="caution">
    <text evidence="8">The sequence shown here is derived from an EMBL/GenBank/DDBJ whole genome shotgun (WGS) entry which is preliminary data.</text>
</comment>
<dbReference type="FunFam" id="2.60.120.260:FF:000021">
    <property type="entry name" value="Beta-galactosidase"/>
    <property type="match status" value="1"/>
</dbReference>
<dbReference type="InterPro" id="IPR048913">
    <property type="entry name" value="BetaGal_gal-bd"/>
</dbReference>
<dbReference type="InterPro" id="IPR001944">
    <property type="entry name" value="Glycoside_Hdrlase_35"/>
</dbReference>
<dbReference type="Gene3D" id="2.60.120.260">
    <property type="entry name" value="Galactose-binding domain-like"/>
    <property type="match status" value="2"/>
</dbReference>
<dbReference type="GO" id="GO:0005975">
    <property type="term" value="P:carbohydrate metabolic process"/>
    <property type="evidence" value="ECO:0007669"/>
    <property type="project" value="InterPro"/>
</dbReference>
<evidence type="ECO:0000256" key="1">
    <source>
        <dbReference type="ARBA" id="ARBA00009809"/>
    </source>
</evidence>
<feature type="domain" description="Beta-galactosidase galactose-binding" evidence="7">
    <location>
        <begin position="137"/>
        <end position="195"/>
    </location>
</feature>
<sequence>GAARRSDRPLTMEELGQAFGYVLYETALPAAGDGVLRIARTHDRAQVFVDGQPVGTLERENREQALSLRSPAAGARLAVLVENQGRVNYGAGLHDWKGIAGPVTFGGEPLSGWTCTPLPLDDPDAPAFSSEAVAAGPAFFRGTVAVETPADTYLHLPGWTKGNAWVNGFALGRYWSRGPQQSLYVPGPVLRRGDNEIVVLELHGCADDVVHFEDVPDLGPAE</sequence>
<dbReference type="GO" id="GO:0004553">
    <property type="term" value="F:hydrolase activity, hydrolyzing O-glycosyl compounds"/>
    <property type="evidence" value="ECO:0007669"/>
    <property type="project" value="InterPro"/>
</dbReference>
<evidence type="ECO:0000256" key="2">
    <source>
        <dbReference type="ARBA" id="ARBA00022729"/>
    </source>
</evidence>
<dbReference type="PANTHER" id="PTHR23421">
    <property type="entry name" value="BETA-GALACTOSIDASE RELATED"/>
    <property type="match status" value="1"/>
</dbReference>
<evidence type="ECO:0000259" key="7">
    <source>
        <dbReference type="Pfam" id="PF21467"/>
    </source>
</evidence>
<dbReference type="EMBL" id="JAAGMP010000961">
    <property type="protein sequence ID" value="NEC20831.1"/>
    <property type="molecule type" value="Genomic_DNA"/>
</dbReference>
<proteinExistence type="inferred from homology"/>
<dbReference type="AlphaFoldDB" id="A0A7K3S023"/>
<accession>A0A7K3S023</accession>